<dbReference type="EC" id="2.5.1.78" evidence="3 7"/>
<dbReference type="OrthoDB" id="9809709at2"/>
<dbReference type="Gene3D" id="3.40.50.960">
    <property type="entry name" value="Lumazine/riboflavin synthase"/>
    <property type="match status" value="1"/>
</dbReference>
<name>A0A099WW17_PORCN</name>
<feature type="binding site" evidence="7">
    <location>
        <begin position="95"/>
        <end position="96"/>
    </location>
    <ligand>
        <name>(2S)-2-hydroxy-3-oxobutyl phosphate</name>
        <dbReference type="ChEBI" id="CHEBI:58830"/>
    </ligand>
</feature>
<proteinExistence type="inferred from homology"/>
<dbReference type="NCBIfam" id="TIGR00114">
    <property type="entry name" value="lumazine-synth"/>
    <property type="match status" value="1"/>
</dbReference>
<dbReference type="eggNOG" id="COG0054">
    <property type="taxonomic scope" value="Bacteria"/>
</dbReference>
<feature type="binding site" evidence="7">
    <location>
        <begin position="90"/>
        <end position="92"/>
    </location>
    <ligand>
        <name>5-amino-6-(D-ribitylamino)uracil</name>
        <dbReference type="ChEBI" id="CHEBI:15934"/>
    </ligand>
</feature>
<dbReference type="HAMAP" id="MF_00178">
    <property type="entry name" value="Lumazine_synth"/>
    <property type="match status" value="1"/>
</dbReference>
<accession>A0A099WW17</accession>
<evidence type="ECO:0000313" key="8">
    <source>
        <dbReference type="EMBL" id="KGN80429.1"/>
    </source>
</evidence>
<dbReference type="GO" id="GO:0000906">
    <property type="term" value="F:6,7-dimethyl-8-ribityllumazine synthase activity"/>
    <property type="evidence" value="ECO:0007669"/>
    <property type="project" value="UniProtKB-UniRule"/>
</dbReference>
<evidence type="ECO:0000256" key="7">
    <source>
        <dbReference type="HAMAP-Rule" id="MF_00178"/>
    </source>
</evidence>
<dbReference type="EMBL" id="FUWL01000012">
    <property type="protein sequence ID" value="SJZ64703.1"/>
    <property type="molecule type" value="Genomic_DNA"/>
</dbReference>
<reference evidence="9 11" key="2">
    <citation type="submission" date="2017-02" db="EMBL/GenBank/DDBJ databases">
        <authorList>
            <person name="Peterson S.W."/>
        </authorList>
    </citation>
    <scope>NUCLEOTIDE SEQUENCE [LARGE SCALE GENOMIC DNA]</scope>
    <source>
        <strain evidence="9 11">ATCC 700135</strain>
    </source>
</reference>
<dbReference type="Proteomes" id="UP000030125">
    <property type="component" value="Unassembled WGS sequence"/>
</dbReference>
<evidence type="ECO:0000313" key="10">
    <source>
        <dbReference type="Proteomes" id="UP000030125"/>
    </source>
</evidence>
<evidence type="ECO:0000256" key="5">
    <source>
        <dbReference type="ARBA" id="ARBA00022679"/>
    </source>
</evidence>
<dbReference type="CDD" id="cd09209">
    <property type="entry name" value="Lumazine_synthase-I"/>
    <property type="match status" value="1"/>
</dbReference>
<dbReference type="Proteomes" id="UP000189956">
    <property type="component" value="Unassembled WGS sequence"/>
</dbReference>
<organism evidence="8 10">
    <name type="scientific">Porphyromonas cangingivalis</name>
    <dbReference type="NCBI Taxonomy" id="36874"/>
    <lineage>
        <taxon>Bacteria</taxon>
        <taxon>Pseudomonadati</taxon>
        <taxon>Bacteroidota</taxon>
        <taxon>Bacteroidia</taxon>
        <taxon>Bacteroidales</taxon>
        <taxon>Porphyromonadaceae</taxon>
        <taxon>Porphyromonas</taxon>
    </lineage>
</organism>
<comment type="function">
    <text evidence="7">Catalyzes the formation of 6,7-dimethyl-8-ribityllumazine by condensation of 5-amino-6-(D-ribitylamino)uracil with 3,4-dihydroxy-2-butanone 4-phosphate. This is the penultimate step in the biosynthesis of riboflavin.</text>
</comment>
<dbReference type="InterPro" id="IPR036467">
    <property type="entry name" value="LS/RS_sf"/>
</dbReference>
<keyword evidence="10" id="KW-1185">Reference proteome</keyword>
<evidence type="ECO:0000313" key="9">
    <source>
        <dbReference type="EMBL" id="SJZ64703.1"/>
    </source>
</evidence>
<dbReference type="RefSeq" id="WP_036844973.1">
    <property type="nucleotide sequence ID" value="NZ_CALTZT010000036.1"/>
</dbReference>
<feature type="binding site" evidence="7">
    <location>
        <position position="123"/>
    </location>
    <ligand>
        <name>5-amino-6-(D-ribitylamino)uracil</name>
        <dbReference type="ChEBI" id="CHEBI:15934"/>
    </ligand>
</feature>
<evidence type="ECO:0000256" key="4">
    <source>
        <dbReference type="ARBA" id="ARBA00022619"/>
    </source>
</evidence>
<feature type="active site" description="Proton donor" evidence="7">
    <location>
        <position position="98"/>
    </location>
</feature>
<feature type="binding site" evidence="7">
    <location>
        <position position="31"/>
    </location>
    <ligand>
        <name>5-amino-6-(D-ribitylamino)uracil</name>
        <dbReference type="ChEBI" id="CHEBI:15934"/>
    </ligand>
</feature>
<dbReference type="UniPathway" id="UPA00275">
    <property type="reaction ID" value="UER00404"/>
</dbReference>
<comment type="pathway">
    <text evidence="1 7">Cofactor biosynthesis; riboflavin biosynthesis; riboflavin from 2-hydroxy-3-oxobutyl phosphate and 5-amino-6-(D-ribitylamino)uracil: step 1/2.</text>
</comment>
<keyword evidence="4 7" id="KW-0686">Riboflavin biosynthesis</keyword>
<keyword evidence="5 7" id="KW-0808">Transferase</keyword>
<feature type="binding site" evidence="7">
    <location>
        <begin position="65"/>
        <end position="67"/>
    </location>
    <ligand>
        <name>5-amino-6-(D-ribitylamino)uracil</name>
        <dbReference type="ChEBI" id="CHEBI:15934"/>
    </ligand>
</feature>
<dbReference type="PANTHER" id="PTHR21058:SF0">
    <property type="entry name" value="6,7-DIMETHYL-8-RIBITYLLUMAZINE SYNTHASE"/>
    <property type="match status" value="1"/>
</dbReference>
<dbReference type="InterPro" id="IPR034964">
    <property type="entry name" value="LS"/>
</dbReference>
<dbReference type="SUPFAM" id="SSF52121">
    <property type="entry name" value="Lumazine synthase"/>
    <property type="match status" value="1"/>
</dbReference>
<gene>
    <name evidence="7" type="primary">ribH</name>
    <name evidence="8" type="ORF">HQ35_05545</name>
    <name evidence="9" type="ORF">SAMN02745205_01470</name>
</gene>
<dbReference type="STRING" id="36874.HQ34_02005"/>
<evidence type="ECO:0000256" key="1">
    <source>
        <dbReference type="ARBA" id="ARBA00004917"/>
    </source>
</evidence>
<dbReference type="GO" id="GO:0009231">
    <property type="term" value="P:riboflavin biosynthetic process"/>
    <property type="evidence" value="ECO:0007669"/>
    <property type="project" value="UniProtKB-UniRule"/>
</dbReference>
<comment type="similarity">
    <text evidence="2 7">Belongs to the DMRL synthase family.</text>
</comment>
<dbReference type="GO" id="GO:0009349">
    <property type="term" value="C:riboflavin synthase complex"/>
    <property type="evidence" value="ECO:0007669"/>
    <property type="project" value="UniProtKB-UniRule"/>
</dbReference>
<reference evidence="8 10" key="1">
    <citation type="submission" date="2014-08" db="EMBL/GenBank/DDBJ databases">
        <title>Porphyromonas cangingivalis strain:COT-109_OH1386 Genome sequencing.</title>
        <authorList>
            <person name="Wallis C."/>
            <person name="Deusch O."/>
            <person name="O'Flynn C."/>
            <person name="Davis I."/>
            <person name="Jospin G."/>
            <person name="Darling A.E."/>
            <person name="Coil D.A."/>
            <person name="Alexiev A."/>
            <person name="Horsfall A."/>
            <person name="Kirkwood N."/>
            <person name="Harris S."/>
            <person name="Eisen J.A."/>
        </authorList>
    </citation>
    <scope>NUCLEOTIDE SEQUENCE [LARGE SCALE GENOMIC DNA]</scope>
    <source>
        <strain evidence="10">COT-109 OH1386</strain>
        <strain evidence="8">COT-109_OH1386</strain>
    </source>
</reference>
<dbReference type="InterPro" id="IPR002180">
    <property type="entry name" value="LS/RS"/>
</dbReference>
<protein>
    <recommendedName>
        <fullName evidence="3 7">6,7-dimethyl-8-ribityllumazine synthase</fullName>
        <shortName evidence="7">DMRL synthase</shortName>
        <shortName evidence="7">LS</shortName>
        <shortName evidence="7">Lumazine synthase</shortName>
        <ecNumber evidence="3 7">2.5.1.78</ecNumber>
    </recommendedName>
</protein>
<evidence type="ECO:0000256" key="2">
    <source>
        <dbReference type="ARBA" id="ARBA00007424"/>
    </source>
</evidence>
<dbReference type="EMBL" id="JQJD01000040">
    <property type="protein sequence ID" value="KGN80429.1"/>
    <property type="molecule type" value="Genomic_DNA"/>
</dbReference>
<evidence type="ECO:0000256" key="3">
    <source>
        <dbReference type="ARBA" id="ARBA00012664"/>
    </source>
</evidence>
<dbReference type="AlphaFoldDB" id="A0A099WW17"/>
<sequence>MATIYKNLSDHDQETIPSGKGHKFAIVVSEWNSNVTFSMADAAVQQLKRSGVEENDISVHYVAGSFELIYASTAIAKHPTPPSAIIAIGCIVRGETPHFDYISEAVAVNIGKLNVDYNTPVILGVLTTDTMQQALDRSGGKHGNKGDEAAVTALKLVKEFAL</sequence>
<dbReference type="PANTHER" id="PTHR21058">
    <property type="entry name" value="6,7-DIMETHYL-8-RIBITYLLUMAZINE SYNTHASE DMRL SYNTHASE LUMAZINE SYNTHASE"/>
    <property type="match status" value="1"/>
</dbReference>
<dbReference type="Pfam" id="PF00885">
    <property type="entry name" value="DMRL_synthase"/>
    <property type="match status" value="1"/>
</dbReference>
<dbReference type="GO" id="GO:0005829">
    <property type="term" value="C:cytosol"/>
    <property type="evidence" value="ECO:0007669"/>
    <property type="project" value="TreeGrafter"/>
</dbReference>
<comment type="catalytic activity">
    <reaction evidence="6 7">
        <text>(2S)-2-hydroxy-3-oxobutyl phosphate + 5-amino-6-(D-ribitylamino)uracil = 6,7-dimethyl-8-(1-D-ribityl)lumazine + phosphate + 2 H2O + H(+)</text>
        <dbReference type="Rhea" id="RHEA:26152"/>
        <dbReference type="ChEBI" id="CHEBI:15377"/>
        <dbReference type="ChEBI" id="CHEBI:15378"/>
        <dbReference type="ChEBI" id="CHEBI:15934"/>
        <dbReference type="ChEBI" id="CHEBI:43474"/>
        <dbReference type="ChEBI" id="CHEBI:58201"/>
        <dbReference type="ChEBI" id="CHEBI:58830"/>
        <dbReference type="EC" id="2.5.1.78"/>
    </reaction>
</comment>
<evidence type="ECO:0000256" key="6">
    <source>
        <dbReference type="ARBA" id="ARBA00048785"/>
    </source>
</evidence>
<evidence type="ECO:0000313" key="11">
    <source>
        <dbReference type="Proteomes" id="UP000189956"/>
    </source>
</evidence>
<feature type="binding site" evidence="7">
    <location>
        <position position="137"/>
    </location>
    <ligand>
        <name>(2S)-2-hydroxy-3-oxobutyl phosphate</name>
        <dbReference type="ChEBI" id="CHEBI:58830"/>
    </ligand>
</feature>